<keyword evidence="3 6" id="KW-0808">Transferase</keyword>
<dbReference type="EC" id="2.1.1.72" evidence="1"/>
<proteinExistence type="predicted"/>
<evidence type="ECO:0000313" key="6">
    <source>
        <dbReference type="EMBL" id="SDI36109.1"/>
    </source>
</evidence>
<dbReference type="SUPFAM" id="SSF53335">
    <property type="entry name" value="S-adenosyl-L-methionine-dependent methyltransferases"/>
    <property type="match status" value="1"/>
</dbReference>
<evidence type="ECO:0000256" key="1">
    <source>
        <dbReference type="ARBA" id="ARBA00011900"/>
    </source>
</evidence>
<dbReference type="Pfam" id="PF02086">
    <property type="entry name" value="MethyltransfD12"/>
    <property type="match status" value="2"/>
</dbReference>
<dbReference type="STRING" id="1045773.SAMN05216555_10270"/>
<evidence type="ECO:0000256" key="2">
    <source>
        <dbReference type="ARBA" id="ARBA00022603"/>
    </source>
</evidence>
<dbReference type="InterPro" id="IPR012327">
    <property type="entry name" value="MeTrfase_D12"/>
</dbReference>
<sequence length="440" mass="47862">MNEINLGSQASVAEIRPVHYMGNKSRFLDAIEAAVSEVAAPGTAACDLFAGTAVVARRLAMSRPVICSDIQAYSTVFAQALTQPRAFTSAEVDSLKEAAQDWLTTTEREIQDLLRLEERAMTNAQTDPGALADIIENGSLAVSGRGSMQLQSAKESAHAVLRERTATLTRYYGGVYFSYRQAAAMDALRNAFKAIWGDVSDVTALAALLGVASDLVSTVGSHFAQPVQPRTAAGKLKRNWIAPVTRRRGLETLPAFDAWLARYASLPPALYECRAVQADYQSTLATLGPEVGVIYADPPYTRDHYSRFYHVLETIAIDDDPGVTPAQGSSQPSRGLYREDRHQSPFSIRTQVVPAFQELFANAKRLDVPLVLSYSPMSEGTKARPETRLVSIDSLMSLASDYFANVRLLTMESSSHSRFNRVEVSAEALSSAEVLIVGSN</sequence>
<evidence type="ECO:0000256" key="3">
    <source>
        <dbReference type="ARBA" id="ARBA00022679"/>
    </source>
</evidence>
<dbReference type="InterPro" id="IPR029063">
    <property type="entry name" value="SAM-dependent_MTases_sf"/>
</dbReference>
<organism evidence="6 7">
    <name type="scientific">Arthrobacter cupressi</name>
    <dbReference type="NCBI Taxonomy" id="1045773"/>
    <lineage>
        <taxon>Bacteria</taxon>
        <taxon>Bacillati</taxon>
        <taxon>Actinomycetota</taxon>
        <taxon>Actinomycetes</taxon>
        <taxon>Micrococcales</taxon>
        <taxon>Micrococcaceae</taxon>
        <taxon>Arthrobacter</taxon>
    </lineage>
</organism>
<dbReference type="GO" id="GO:0009007">
    <property type="term" value="F:site-specific DNA-methyltransferase (adenine-specific) activity"/>
    <property type="evidence" value="ECO:0007669"/>
    <property type="project" value="UniProtKB-EC"/>
</dbReference>
<dbReference type="GO" id="GO:0009307">
    <property type="term" value="P:DNA restriction-modification system"/>
    <property type="evidence" value="ECO:0007669"/>
    <property type="project" value="InterPro"/>
</dbReference>
<dbReference type="AlphaFoldDB" id="A0A1G8JY99"/>
<keyword evidence="7" id="KW-1185">Reference proteome</keyword>
<keyword evidence="4" id="KW-0949">S-adenosyl-L-methionine</keyword>
<dbReference type="GO" id="GO:0032259">
    <property type="term" value="P:methylation"/>
    <property type="evidence" value="ECO:0007669"/>
    <property type="project" value="UniProtKB-KW"/>
</dbReference>
<dbReference type="Proteomes" id="UP000182130">
    <property type="component" value="Unassembled WGS sequence"/>
</dbReference>
<dbReference type="GO" id="GO:0003676">
    <property type="term" value="F:nucleic acid binding"/>
    <property type="evidence" value="ECO:0007669"/>
    <property type="project" value="InterPro"/>
</dbReference>
<reference evidence="7" key="1">
    <citation type="submission" date="2016-10" db="EMBL/GenBank/DDBJ databases">
        <authorList>
            <person name="Varghese N."/>
            <person name="Submissions S."/>
        </authorList>
    </citation>
    <scope>NUCLEOTIDE SEQUENCE [LARGE SCALE GENOMIC DNA]</scope>
    <source>
        <strain evidence="7">CGMCC 1.10783</strain>
    </source>
</reference>
<dbReference type="InterPro" id="IPR002052">
    <property type="entry name" value="DNA_methylase_N6_adenine_CS"/>
</dbReference>
<dbReference type="PROSITE" id="PS00092">
    <property type="entry name" value="N6_MTASE"/>
    <property type="match status" value="1"/>
</dbReference>
<evidence type="ECO:0000256" key="5">
    <source>
        <dbReference type="ARBA" id="ARBA00047942"/>
    </source>
</evidence>
<evidence type="ECO:0000313" key="7">
    <source>
        <dbReference type="Proteomes" id="UP000182130"/>
    </source>
</evidence>
<protein>
    <recommendedName>
        <fullName evidence="1">site-specific DNA-methyltransferase (adenine-specific)</fullName>
        <ecNumber evidence="1">2.1.1.72</ecNumber>
    </recommendedName>
</protein>
<name>A0A1G8JY99_9MICC</name>
<dbReference type="EMBL" id="FNEI01000002">
    <property type="protein sequence ID" value="SDI36109.1"/>
    <property type="molecule type" value="Genomic_DNA"/>
</dbReference>
<gene>
    <name evidence="6" type="ORF">SAMN05216555_10270</name>
</gene>
<evidence type="ECO:0000256" key="4">
    <source>
        <dbReference type="ARBA" id="ARBA00022691"/>
    </source>
</evidence>
<comment type="catalytic activity">
    <reaction evidence="5">
        <text>a 2'-deoxyadenosine in DNA + S-adenosyl-L-methionine = an N(6)-methyl-2'-deoxyadenosine in DNA + S-adenosyl-L-homocysteine + H(+)</text>
        <dbReference type="Rhea" id="RHEA:15197"/>
        <dbReference type="Rhea" id="RHEA-COMP:12418"/>
        <dbReference type="Rhea" id="RHEA-COMP:12419"/>
        <dbReference type="ChEBI" id="CHEBI:15378"/>
        <dbReference type="ChEBI" id="CHEBI:57856"/>
        <dbReference type="ChEBI" id="CHEBI:59789"/>
        <dbReference type="ChEBI" id="CHEBI:90615"/>
        <dbReference type="ChEBI" id="CHEBI:90616"/>
        <dbReference type="EC" id="2.1.1.72"/>
    </reaction>
</comment>
<accession>A0A1G8JY99</accession>
<keyword evidence="2 6" id="KW-0489">Methyltransferase</keyword>
<dbReference type="RefSeq" id="WP_084110722.1">
    <property type="nucleotide sequence ID" value="NZ_FNEI01000002.1"/>
</dbReference>
<dbReference type="OrthoDB" id="9805629at2"/>